<proteinExistence type="predicted"/>
<dbReference type="AlphaFoldDB" id="A0A834M4X6"/>
<accession>A0A834M4X6</accession>
<keyword evidence="2" id="KW-1185">Reference proteome</keyword>
<dbReference type="Proteomes" id="UP000625711">
    <property type="component" value="Unassembled WGS sequence"/>
</dbReference>
<name>A0A834M4X6_RHYFE</name>
<organism evidence="1 2">
    <name type="scientific">Rhynchophorus ferrugineus</name>
    <name type="common">Red palm weevil</name>
    <name type="synonym">Curculio ferrugineus</name>
    <dbReference type="NCBI Taxonomy" id="354439"/>
    <lineage>
        <taxon>Eukaryota</taxon>
        <taxon>Metazoa</taxon>
        <taxon>Ecdysozoa</taxon>
        <taxon>Arthropoda</taxon>
        <taxon>Hexapoda</taxon>
        <taxon>Insecta</taxon>
        <taxon>Pterygota</taxon>
        <taxon>Neoptera</taxon>
        <taxon>Endopterygota</taxon>
        <taxon>Coleoptera</taxon>
        <taxon>Polyphaga</taxon>
        <taxon>Cucujiformia</taxon>
        <taxon>Curculionidae</taxon>
        <taxon>Dryophthorinae</taxon>
        <taxon>Rhynchophorus</taxon>
    </lineage>
</organism>
<comment type="caution">
    <text evidence="1">The sequence shown here is derived from an EMBL/GenBank/DDBJ whole genome shotgun (WGS) entry which is preliminary data.</text>
</comment>
<evidence type="ECO:0000313" key="2">
    <source>
        <dbReference type="Proteomes" id="UP000625711"/>
    </source>
</evidence>
<evidence type="ECO:0000313" key="1">
    <source>
        <dbReference type="EMBL" id="KAF7266925.1"/>
    </source>
</evidence>
<sequence length="114" mass="12746">MLQSYINTKNSLNEMLISKTNTEKKNKQTLFEDGAGRASRVVFEGRDPRKLEGDLPAFLLGNFATDAAPAPISPFDGRFRKITDERRDPARADKENGVGRLLGDLNNECCTFRP</sequence>
<dbReference type="EMBL" id="JAACXV010014490">
    <property type="protein sequence ID" value="KAF7266925.1"/>
    <property type="molecule type" value="Genomic_DNA"/>
</dbReference>
<protein>
    <submittedName>
        <fullName evidence="1">Uncharacterized protein</fullName>
    </submittedName>
</protein>
<reference evidence="1" key="1">
    <citation type="submission" date="2020-08" db="EMBL/GenBank/DDBJ databases">
        <title>Genome sequencing and assembly of the red palm weevil Rhynchophorus ferrugineus.</title>
        <authorList>
            <person name="Dias G.B."/>
            <person name="Bergman C.M."/>
            <person name="Manee M."/>
        </authorList>
    </citation>
    <scope>NUCLEOTIDE SEQUENCE</scope>
    <source>
        <strain evidence="1">AA-2017</strain>
        <tissue evidence="1">Whole larva</tissue>
    </source>
</reference>
<gene>
    <name evidence="1" type="ORF">GWI33_019799</name>
</gene>